<dbReference type="GO" id="GO:0030955">
    <property type="term" value="F:potassium ion binding"/>
    <property type="evidence" value="ECO:0007669"/>
    <property type="project" value="InterPro"/>
</dbReference>
<dbReference type="Pfam" id="PF02887">
    <property type="entry name" value="PK_C"/>
    <property type="match status" value="1"/>
</dbReference>
<comment type="similarity">
    <text evidence="5 18">Belongs to the pyruvate kinase family.</text>
</comment>
<comment type="cofactor">
    <cofactor evidence="1">
        <name>Mg(2+)</name>
        <dbReference type="ChEBI" id="CHEBI:18420"/>
    </cofactor>
</comment>
<organism evidence="21 22">
    <name type="scientific">Klebsormidium nitens</name>
    <name type="common">Green alga</name>
    <name type="synonym">Ulothrix nitens</name>
    <dbReference type="NCBI Taxonomy" id="105231"/>
    <lineage>
        <taxon>Eukaryota</taxon>
        <taxon>Viridiplantae</taxon>
        <taxon>Streptophyta</taxon>
        <taxon>Klebsormidiophyceae</taxon>
        <taxon>Klebsormidiales</taxon>
        <taxon>Klebsormidiaceae</taxon>
        <taxon>Klebsormidium</taxon>
    </lineage>
</organism>
<evidence type="ECO:0000256" key="8">
    <source>
        <dbReference type="ARBA" id="ARBA00022490"/>
    </source>
</evidence>
<comment type="cofactor">
    <cofactor evidence="2">
        <name>K(+)</name>
        <dbReference type="ChEBI" id="CHEBI:29103"/>
    </cofactor>
</comment>
<dbReference type="GO" id="GO:0004743">
    <property type="term" value="F:pyruvate kinase activity"/>
    <property type="evidence" value="ECO:0000318"/>
    <property type="project" value="GO_Central"/>
</dbReference>
<dbReference type="FunFam" id="2.40.33.10:FF:000001">
    <property type="entry name" value="Pyruvate kinase"/>
    <property type="match status" value="1"/>
</dbReference>
<evidence type="ECO:0000256" key="14">
    <source>
        <dbReference type="ARBA" id="ARBA00022842"/>
    </source>
</evidence>
<dbReference type="SUPFAM" id="SSF51621">
    <property type="entry name" value="Phosphoenolpyruvate/pyruvate domain"/>
    <property type="match status" value="1"/>
</dbReference>
<dbReference type="InterPro" id="IPR015806">
    <property type="entry name" value="Pyrv_Knase_insert_dom_sf"/>
</dbReference>
<evidence type="ECO:0000256" key="7">
    <source>
        <dbReference type="ARBA" id="ARBA00012142"/>
    </source>
</evidence>
<evidence type="ECO:0000259" key="20">
    <source>
        <dbReference type="Pfam" id="PF02887"/>
    </source>
</evidence>
<evidence type="ECO:0000313" key="22">
    <source>
        <dbReference type="Proteomes" id="UP000054558"/>
    </source>
</evidence>
<dbReference type="InterPro" id="IPR015813">
    <property type="entry name" value="Pyrv/PenolPyrv_kinase-like_dom"/>
</dbReference>
<dbReference type="GO" id="GO:0006950">
    <property type="term" value="P:response to stress"/>
    <property type="evidence" value="ECO:0007669"/>
    <property type="project" value="UniProtKB-ARBA"/>
</dbReference>
<dbReference type="GO" id="GO:0016301">
    <property type="term" value="F:kinase activity"/>
    <property type="evidence" value="ECO:0007669"/>
    <property type="project" value="UniProtKB-KW"/>
</dbReference>
<dbReference type="FunFam" id="3.20.20.60:FF:000001">
    <property type="entry name" value="Pyruvate kinase"/>
    <property type="match status" value="1"/>
</dbReference>
<dbReference type="EC" id="2.7.1.40" evidence="7 18"/>
<dbReference type="Gene3D" id="3.20.20.60">
    <property type="entry name" value="Phosphoenolpyruvate-binding domains"/>
    <property type="match status" value="1"/>
</dbReference>
<dbReference type="Gene3D" id="3.40.1380.20">
    <property type="entry name" value="Pyruvate kinase, C-terminal domain"/>
    <property type="match status" value="1"/>
</dbReference>
<keyword evidence="15 18" id="KW-0324">Glycolysis</keyword>
<reference evidence="21 22" key="1">
    <citation type="journal article" date="2014" name="Nat. Commun.">
        <title>Klebsormidium flaccidum genome reveals primary factors for plant terrestrial adaptation.</title>
        <authorList>
            <person name="Hori K."/>
            <person name="Maruyama F."/>
            <person name="Fujisawa T."/>
            <person name="Togashi T."/>
            <person name="Yamamoto N."/>
            <person name="Seo M."/>
            <person name="Sato S."/>
            <person name="Yamada T."/>
            <person name="Mori H."/>
            <person name="Tajima N."/>
            <person name="Moriyama T."/>
            <person name="Ikeuchi M."/>
            <person name="Watanabe M."/>
            <person name="Wada H."/>
            <person name="Kobayashi K."/>
            <person name="Saito M."/>
            <person name="Masuda T."/>
            <person name="Sasaki-Sekimoto Y."/>
            <person name="Mashiguchi K."/>
            <person name="Awai K."/>
            <person name="Shimojima M."/>
            <person name="Masuda S."/>
            <person name="Iwai M."/>
            <person name="Nobusawa T."/>
            <person name="Narise T."/>
            <person name="Kondo S."/>
            <person name="Saito H."/>
            <person name="Sato R."/>
            <person name="Murakawa M."/>
            <person name="Ihara Y."/>
            <person name="Oshima-Yamada Y."/>
            <person name="Ohtaka K."/>
            <person name="Satoh M."/>
            <person name="Sonobe K."/>
            <person name="Ishii M."/>
            <person name="Ohtani R."/>
            <person name="Kanamori-Sato M."/>
            <person name="Honoki R."/>
            <person name="Miyazaki D."/>
            <person name="Mochizuki H."/>
            <person name="Umetsu J."/>
            <person name="Higashi K."/>
            <person name="Shibata D."/>
            <person name="Kamiya Y."/>
            <person name="Sato N."/>
            <person name="Nakamura Y."/>
            <person name="Tabata S."/>
            <person name="Ida S."/>
            <person name="Kurokawa K."/>
            <person name="Ohta H."/>
        </authorList>
    </citation>
    <scope>NUCLEOTIDE SEQUENCE [LARGE SCALE GENOMIC DNA]</scope>
    <source>
        <strain evidence="21 22">NIES-2285</strain>
    </source>
</reference>
<dbReference type="InterPro" id="IPR015795">
    <property type="entry name" value="Pyrv_Knase_C"/>
</dbReference>
<dbReference type="InterPro" id="IPR036918">
    <property type="entry name" value="Pyrv_Knase_C_sf"/>
</dbReference>
<dbReference type="InterPro" id="IPR015793">
    <property type="entry name" value="Pyrv_Knase_brl"/>
</dbReference>
<keyword evidence="9 18" id="KW-0808">Transferase</keyword>
<dbReference type="PRINTS" id="PR01050">
    <property type="entry name" value="PYRUVTKNASE"/>
</dbReference>
<evidence type="ECO:0000256" key="2">
    <source>
        <dbReference type="ARBA" id="ARBA00001958"/>
    </source>
</evidence>
<dbReference type="NCBIfam" id="NF004978">
    <property type="entry name" value="PRK06354.1"/>
    <property type="match status" value="1"/>
</dbReference>
<dbReference type="PROSITE" id="PS00110">
    <property type="entry name" value="PYRUVATE_KINASE"/>
    <property type="match status" value="1"/>
</dbReference>
<gene>
    <name evidence="21" type="ORF">KFL_003660210</name>
</gene>
<evidence type="ECO:0000256" key="9">
    <source>
        <dbReference type="ARBA" id="ARBA00022679"/>
    </source>
</evidence>
<feature type="domain" description="Pyruvate kinase barrel" evidence="19">
    <location>
        <begin position="18"/>
        <end position="343"/>
    </location>
</feature>
<keyword evidence="14 18" id="KW-0460">Magnesium</keyword>
<evidence type="ECO:0000256" key="13">
    <source>
        <dbReference type="ARBA" id="ARBA00022840"/>
    </source>
</evidence>
<keyword evidence="8" id="KW-0963">Cytoplasm</keyword>
<accession>A0A1Y1IDZ1</accession>
<dbReference type="GO" id="GO:0006096">
    <property type="term" value="P:glycolytic process"/>
    <property type="evidence" value="ECO:0000318"/>
    <property type="project" value="GO_Central"/>
</dbReference>
<dbReference type="UniPathway" id="UPA00109">
    <property type="reaction ID" value="UER00188"/>
</dbReference>
<comment type="catalytic activity">
    <reaction evidence="17 18">
        <text>pyruvate + ATP = phosphoenolpyruvate + ADP + H(+)</text>
        <dbReference type="Rhea" id="RHEA:18157"/>
        <dbReference type="ChEBI" id="CHEBI:15361"/>
        <dbReference type="ChEBI" id="CHEBI:15378"/>
        <dbReference type="ChEBI" id="CHEBI:30616"/>
        <dbReference type="ChEBI" id="CHEBI:58702"/>
        <dbReference type="ChEBI" id="CHEBI:456216"/>
        <dbReference type="EC" id="2.7.1.40"/>
    </reaction>
</comment>
<keyword evidence="13" id="KW-0067">ATP-binding</keyword>
<dbReference type="InterPro" id="IPR001697">
    <property type="entry name" value="Pyr_Knase"/>
</dbReference>
<dbReference type="PANTHER" id="PTHR11817">
    <property type="entry name" value="PYRUVATE KINASE"/>
    <property type="match status" value="1"/>
</dbReference>
<evidence type="ECO:0000313" key="21">
    <source>
        <dbReference type="EMBL" id="GAQ87639.1"/>
    </source>
</evidence>
<dbReference type="GO" id="GO:0005524">
    <property type="term" value="F:ATP binding"/>
    <property type="evidence" value="ECO:0007669"/>
    <property type="project" value="UniProtKB-KW"/>
</dbReference>
<proteinExistence type="inferred from homology"/>
<dbReference type="SUPFAM" id="SSF52935">
    <property type="entry name" value="PK C-terminal domain-like"/>
    <property type="match status" value="1"/>
</dbReference>
<dbReference type="InterPro" id="IPR040442">
    <property type="entry name" value="Pyrv_kinase-like_dom_sf"/>
</dbReference>
<keyword evidence="16 21" id="KW-0670">Pyruvate</keyword>
<dbReference type="InterPro" id="IPR018209">
    <property type="entry name" value="Pyrv_Knase_AS"/>
</dbReference>
<evidence type="ECO:0000256" key="6">
    <source>
        <dbReference type="ARBA" id="ARBA00011881"/>
    </source>
</evidence>
<dbReference type="CDD" id="cd00288">
    <property type="entry name" value="Pyruvate_Kinase"/>
    <property type="match status" value="1"/>
</dbReference>
<dbReference type="InterPro" id="IPR011037">
    <property type="entry name" value="Pyrv_Knase-like_insert_dom_sf"/>
</dbReference>
<evidence type="ECO:0000256" key="17">
    <source>
        <dbReference type="ARBA" id="ARBA00048152"/>
    </source>
</evidence>
<dbReference type="NCBIfam" id="NF004491">
    <property type="entry name" value="PRK05826.1"/>
    <property type="match status" value="1"/>
</dbReference>
<dbReference type="NCBIfam" id="TIGR01064">
    <property type="entry name" value="pyruv_kin"/>
    <property type="match status" value="1"/>
</dbReference>
<keyword evidence="22" id="KW-1185">Reference proteome</keyword>
<evidence type="ECO:0000256" key="15">
    <source>
        <dbReference type="ARBA" id="ARBA00023152"/>
    </source>
</evidence>
<protein>
    <recommendedName>
        <fullName evidence="7 18">Pyruvate kinase</fullName>
        <ecNumber evidence="7 18">2.7.1.40</ecNumber>
    </recommendedName>
</protein>
<evidence type="ECO:0000256" key="16">
    <source>
        <dbReference type="ARBA" id="ARBA00023317"/>
    </source>
</evidence>
<evidence type="ECO:0000256" key="3">
    <source>
        <dbReference type="ARBA" id="ARBA00004496"/>
    </source>
</evidence>
<evidence type="ECO:0000259" key="19">
    <source>
        <dbReference type="Pfam" id="PF00224"/>
    </source>
</evidence>
<evidence type="ECO:0000256" key="5">
    <source>
        <dbReference type="ARBA" id="ARBA00008663"/>
    </source>
</evidence>
<keyword evidence="11" id="KW-0547">Nucleotide-binding</keyword>
<evidence type="ECO:0000256" key="10">
    <source>
        <dbReference type="ARBA" id="ARBA00022723"/>
    </source>
</evidence>
<dbReference type="EMBL" id="DF237315">
    <property type="protein sequence ID" value="GAQ87639.1"/>
    <property type="molecule type" value="Genomic_DNA"/>
</dbReference>
<evidence type="ECO:0000256" key="11">
    <source>
        <dbReference type="ARBA" id="ARBA00022741"/>
    </source>
</evidence>
<dbReference type="FunFam" id="3.40.1380.20:FF:000005">
    <property type="entry name" value="Pyruvate kinase"/>
    <property type="match status" value="1"/>
</dbReference>
<evidence type="ECO:0000256" key="4">
    <source>
        <dbReference type="ARBA" id="ARBA00004997"/>
    </source>
</evidence>
<keyword evidence="10" id="KW-0479">Metal-binding</keyword>
<dbReference type="Pfam" id="PF00224">
    <property type="entry name" value="PK"/>
    <property type="match status" value="1"/>
</dbReference>
<dbReference type="STRING" id="105231.A0A1Y1IDZ1"/>
<dbReference type="GO" id="GO:0000287">
    <property type="term" value="F:magnesium ion binding"/>
    <property type="evidence" value="ECO:0007669"/>
    <property type="project" value="InterPro"/>
</dbReference>
<dbReference type="GO" id="GO:0005737">
    <property type="term" value="C:cytoplasm"/>
    <property type="evidence" value="ECO:0000318"/>
    <property type="project" value="GO_Central"/>
</dbReference>
<dbReference type="SUPFAM" id="SSF50800">
    <property type="entry name" value="PK beta-barrel domain-like"/>
    <property type="match status" value="1"/>
</dbReference>
<comment type="subunit">
    <text evidence="6">Homotetramer.</text>
</comment>
<evidence type="ECO:0000256" key="18">
    <source>
        <dbReference type="RuleBase" id="RU000504"/>
    </source>
</evidence>
<dbReference type="AlphaFoldDB" id="A0A1Y1IDZ1"/>
<dbReference type="Proteomes" id="UP000054558">
    <property type="component" value="Unassembled WGS sequence"/>
</dbReference>
<dbReference type="Gene3D" id="2.40.33.10">
    <property type="entry name" value="PK beta-barrel domain-like"/>
    <property type="match status" value="1"/>
</dbReference>
<evidence type="ECO:0000256" key="12">
    <source>
        <dbReference type="ARBA" id="ARBA00022777"/>
    </source>
</evidence>
<comment type="pathway">
    <text evidence="4 18">Carbohydrate degradation; glycolysis; pyruvate from D-glyceraldehyde 3-phosphate: step 5/5.</text>
</comment>
<keyword evidence="12 18" id="KW-0418">Kinase</keyword>
<dbReference type="OrthoDB" id="108365at2759"/>
<name>A0A1Y1IDZ1_KLENI</name>
<dbReference type="OMA" id="RVHHIGE"/>
<evidence type="ECO:0000256" key="1">
    <source>
        <dbReference type="ARBA" id="ARBA00001946"/>
    </source>
</evidence>
<sequence>MANLDIDKIINGVPHSFSKTKIICTLGPKSREVPMLEKLLHAGMNVARFNFSHGSHEYHQETLDKLRQAMANTQIMCAVLLDTKGPEIRTGMLKGGKPVKLEKGKEVTISTDYTIQGDETTIAMSYKKLPEDMRPGQTILCADGSITLTVVSCNPDKGTVVARCENTAMLGERKNVNLPGVIVDLPTVTPKDEDDIMNWGVPNQIDFIAASFVRKGLDLINIRKLLGTHAKSIQIISKIENQEGLVNFDEVLRETDGIMVARGDLGMEIPTEKIFLAQKMMIHKCNTAGKPVVTATQMLESMIKSPRPTRAEATDVANAVLDGTDCVMLSGETAAGSWPEEAVQVMSRICREAEASLDYFALFKTIMKQTPLPMSPLESLASSAVRTAHKVNASLIVVLTRGGSTAKLVAKYRPAVPVLSVVIPVLTTDNLTWNISEESPARQALVCRGLIPLLAEGSARATDSDTTDDILNAALSYAKAKNMCKKGDCIVALHRIGNAAVIKLVDIKDKYVESSTTVVRT</sequence>
<feature type="domain" description="Pyruvate kinase C-terminal" evidence="20">
    <location>
        <begin position="378"/>
        <end position="496"/>
    </location>
</feature>
<comment type="subcellular location">
    <subcellularLocation>
        <location evidence="3">Cytoplasm</location>
    </subcellularLocation>
</comment>